<reference evidence="2" key="1">
    <citation type="submission" date="2024-06" db="EMBL/GenBank/DDBJ databases">
        <authorList>
            <consortium name="consrtm"/>
            <person name="Uemura M."/>
            <person name="Terahara T."/>
        </authorList>
    </citation>
    <scope>NUCLEOTIDE SEQUENCE</scope>
    <source>
        <strain evidence="2">KM77-8</strain>
    </source>
</reference>
<keyword evidence="1" id="KW-0812">Transmembrane</keyword>
<keyword evidence="1" id="KW-0472">Membrane</keyword>
<evidence type="ECO:0000313" key="2">
    <source>
        <dbReference type="EMBL" id="BFO13912.1"/>
    </source>
</evidence>
<gene>
    <name evidence="2" type="ORF">SHKM778_03000</name>
</gene>
<organism evidence="2">
    <name type="scientific">Streptomyces haneummycinicus</name>
    <dbReference type="NCBI Taxonomy" id="3074435"/>
    <lineage>
        <taxon>Bacteria</taxon>
        <taxon>Bacillati</taxon>
        <taxon>Actinomycetota</taxon>
        <taxon>Actinomycetes</taxon>
        <taxon>Kitasatosporales</taxon>
        <taxon>Streptomycetaceae</taxon>
        <taxon>Streptomyces</taxon>
    </lineage>
</organism>
<feature type="transmembrane region" description="Helical" evidence="1">
    <location>
        <begin position="21"/>
        <end position="42"/>
    </location>
</feature>
<dbReference type="EMBL" id="AP035768">
    <property type="protein sequence ID" value="BFO13912.1"/>
    <property type="molecule type" value="Genomic_DNA"/>
</dbReference>
<dbReference type="AlphaFoldDB" id="A0AAT9H965"/>
<accession>A0AAT9H965</accession>
<proteinExistence type="predicted"/>
<sequence length="150" mass="15330">MARRPAEASPAAGGRSGVLKIVAALAVVLVTQALLALCLVSAQQLLVPRNIPFGVAGPPSPVVAAVASRTGLDLASFPNESAVMEAADQGELYGAYLSTASSDTLVVVPAKSFFAQTELEPAFLAAAHKLNRPVTVKTVAPSPPATRSER</sequence>
<protein>
    <submittedName>
        <fullName evidence="2">Uncharacterized protein</fullName>
    </submittedName>
</protein>
<reference evidence="2" key="2">
    <citation type="submission" date="2024-07" db="EMBL/GenBank/DDBJ databases">
        <title>Streptomyces haneummycinica sp. nov., a new antibiotic-producing actinobacterium isolated from marine sediment.</title>
        <authorList>
            <person name="Uemura M."/>
            <person name="Hamada M."/>
            <person name="Hirano S."/>
            <person name="Kobayashi K."/>
            <person name="Ohshiro T."/>
            <person name="Kobayashi T."/>
            <person name="Terahara T."/>
        </authorList>
    </citation>
    <scope>NUCLEOTIDE SEQUENCE</scope>
    <source>
        <strain evidence="2">KM77-8</strain>
    </source>
</reference>
<keyword evidence="1" id="KW-1133">Transmembrane helix</keyword>
<evidence type="ECO:0000256" key="1">
    <source>
        <dbReference type="SAM" id="Phobius"/>
    </source>
</evidence>
<name>A0AAT9H965_9ACTN</name>